<dbReference type="Gene3D" id="2.60.120.40">
    <property type="match status" value="1"/>
</dbReference>
<dbReference type="InterPro" id="IPR008983">
    <property type="entry name" value="Tumour_necrosis_fac-like_dom"/>
</dbReference>
<evidence type="ECO:0000259" key="1">
    <source>
        <dbReference type="SMART" id="SM00110"/>
    </source>
</evidence>
<keyword evidence="3" id="KW-1185">Reference proteome</keyword>
<gene>
    <name evidence="2" type="ORF">DGYR_LOCUS12234</name>
</gene>
<dbReference type="Pfam" id="PF00386">
    <property type="entry name" value="C1q"/>
    <property type="match status" value="1"/>
</dbReference>
<dbReference type="Proteomes" id="UP000549394">
    <property type="component" value="Unassembled WGS sequence"/>
</dbReference>
<dbReference type="EMBL" id="CAJFCJ010000022">
    <property type="protein sequence ID" value="CAD5124743.1"/>
    <property type="molecule type" value="Genomic_DNA"/>
</dbReference>
<sequence length="218" mass="25245">MKIGYTHVNTRYKVSLSINVDRNYNVFQTLLELKGAITSHGLSDTFSRSVLVRLTAGDVLRAETHRPFLPMRPIESGQRIDTYMSAFRLNEILPYFQAVSTDSKCREFRRINLKSTSYDSERSWNSKLHEYNVKKPGIYYIEFTFSKYHTSKVDVRMFLNKQMVAVSAKQSMIDENNHFTRSVLMNLKVNDKIHWENYGCVDSDASVTIICTSAVSRN</sequence>
<organism evidence="2 3">
    <name type="scientific">Dimorphilus gyrociliatus</name>
    <dbReference type="NCBI Taxonomy" id="2664684"/>
    <lineage>
        <taxon>Eukaryota</taxon>
        <taxon>Metazoa</taxon>
        <taxon>Spiralia</taxon>
        <taxon>Lophotrochozoa</taxon>
        <taxon>Annelida</taxon>
        <taxon>Polychaeta</taxon>
        <taxon>Polychaeta incertae sedis</taxon>
        <taxon>Dinophilidae</taxon>
        <taxon>Dimorphilus</taxon>
    </lineage>
</organism>
<dbReference type="SMART" id="SM00110">
    <property type="entry name" value="C1Q"/>
    <property type="match status" value="1"/>
</dbReference>
<evidence type="ECO:0000313" key="2">
    <source>
        <dbReference type="EMBL" id="CAD5124743.1"/>
    </source>
</evidence>
<comment type="caution">
    <text evidence="2">The sequence shown here is derived from an EMBL/GenBank/DDBJ whole genome shotgun (WGS) entry which is preliminary data.</text>
</comment>
<name>A0A7I8W9C8_9ANNE</name>
<evidence type="ECO:0000313" key="3">
    <source>
        <dbReference type="Proteomes" id="UP000549394"/>
    </source>
</evidence>
<dbReference type="SUPFAM" id="SSF49842">
    <property type="entry name" value="TNF-like"/>
    <property type="match status" value="1"/>
</dbReference>
<proteinExistence type="predicted"/>
<reference evidence="2 3" key="1">
    <citation type="submission" date="2020-08" db="EMBL/GenBank/DDBJ databases">
        <authorList>
            <person name="Hejnol A."/>
        </authorList>
    </citation>
    <scope>NUCLEOTIDE SEQUENCE [LARGE SCALE GENOMIC DNA]</scope>
</reference>
<dbReference type="AlphaFoldDB" id="A0A7I8W9C8"/>
<accession>A0A7I8W9C8</accession>
<protein>
    <recommendedName>
        <fullName evidence="1">C1q domain-containing protein</fullName>
    </recommendedName>
</protein>
<feature type="domain" description="C1q" evidence="1">
    <location>
        <begin position="78"/>
        <end position="213"/>
    </location>
</feature>
<dbReference type="InterPro" id="IPR001073">
    <property type="entry name" value="C1q_dom"/>
</dbReference>